<dbReference type="Proteomes" id="UP000813463">
    <property type="component" value="Chromosome 5"/>
</dbReference>
<evidence type="ECO:0000313" key="2">
    <source>
        <dbReference type="Proteomes" id="UP000813463"/>
    </source>
</evidence>
<feature type="compositionally biased region" description="Polar residues" evidence="1">
    <location>
        <begin position="45"/>
        <end position="59"/>
    </location>
</feature>
<feature type="compositionally biased region" description="Basic and acidic residues" evidence="1">
    <location>
        <begin position="19"/>
        <end position="44"/>
    </location>
</feature>
<accession>A0ABM3QKW6</accession>
<reference evidence="2" key="1">
    <citation type="journal article" date="2021" name="Nat. Commun.">
        <title>Genomic analyses provide insights into spinach domestication and the genetic basis of agronomic traits.</title>
        <authorList>
            <person name="Cai X."/>
            <person name="Sun X."/>
            <person name="Xu C."/>
            <person name="Sun H."/>
            <person name="Wang X."/>
            <person name="Ge C."/>
            <person name="Zhang Z."/>
            <person name="Wang Q."/>
            <person name="Fei Z."/>
            <person name="Jiao C."/>
            <person name="Wang Q."/>
        </authorList>
    </citation>
    <scope>NUCLEOTIDE SEQUENCE [LARGE SCALE GENOMIC DNA]</scope>
    <source>
        <strain evidence="2">cv. Varoflay</strain>
    </source>
</reference>
<evidence type="ECO:0000313" key="3">
    <source>
        <dbReference type="RefSeq" id="XP_056684004.1"/>
    </source>
</evidence>
<dbReference type="GeneID" id="130460658"/>
<evidence type="ECO:0000256" key="1">
    <source>
        <dbReference type="SAM" id="MobiDB-lite"/>
    </source>
</evidence>
<proteinExistence type="predicted"/>
<name>A0ABM3QKW6_SPIOL</name>
<reference evidence="3" key="2">
    <citation type="submission" date="2025-08" db="UniProtKB">
        <authorList>
            <consortium name="RefSeq"/>
        </authorList>
    </citation>
    <scope>IDENTIFICATION</scope>
    <source>
        <tissue evidence="3">Leaf</tissue>
    </source>
</reference>
<feature type="region of interest" description="Disordered" evidence="1">
    <location>
        <begin position="15"/>
        <end position="71"/>
    </location>
</feature>
<sequence>MLVIDSLKRHCANLTKKLTGRDREERRRGRRDSMDRESPVDSSREQAGQSLGQGPSTSTRQRHSDVDRGVVPFTYAEPTRHSVGGMGSQMPFTPPWYLFRSE</sequence>
<gene>
    <name evidence="3" type="primary">LOC130460658</name>
</gene>
<keyword evidence="2" id="KW-1185">Reference proteome</keyword>
<protein>
    <submittedName>
        <fullName evidence="3">Uncharacterized protein</fullName>
    </submittedName>
</protein>
<dbReference type="RefSeq" id="XP_056684004.1">
    <property type="nucleotide sequence ID" value="XM_056828026.1"/>
</dbReference>
<organism evidence="2 3">
    <name type="scientific">Spinacia oleracea</name>
    <name type="common">Spinach</name>
    <dbReference type="NCBI Taxonomy" id="3562"/>
    <lineage>
        <taxon>Eukaryota</taxon>
        <taxon>Viridiplantae</taxon>
        <taxon>Streptophyta</taxon>
        <taxon>Embryophyta</taxon>
        <taxon>Tracheophyta</taxon>
        <taxon>Spermatophyta</taxon>
        <taxon>Magnoliopsida</taxon>
        <taxon>eudicotyledons</taxon>
        <taxon>Gunneridae</taxon>
        <taxon>Pentapetalae</taxon>
        <taxon>Caryophyllales</taxon>
        <taxon>Chenopodiaceae</taxon>
        <taxon>Chenopodioideae</taxon>
        <taxon>Anserineae</taxon>
        <taxon>Spinacia</taxon>
    </lineage>
</organism>